<dbReference type="Proteomes" id="UP000078348">
    <property type="component" value="Unassembled WGS sequence"/>
</dbReference>
<evidence type="ECO:0000256" key="1">
    <source>
        <dbReference type="SAM" id="MobiDB-lite"/>
    </source>
</evidence>
<evidence type="ECO:0000313" key="3">
    <source>
        <dbReference type="Proteomes" id="UP000078348"/>
    </source>
</evidence>
<keyword evidence="3" id="KW-1185">Reference proteome</keyword>
<dbReference type="GO" id="GO:0072686">
    <property type="term" value="C:mitotic spindle"/>
    <property type="evidence" value="ECO:0007669"/>
    <property type="project" value="InterPro"/>
</dbReference>
<dbReference type="InterPro" id="IPR013964">
    <property type="entry name" value="DASH_Ask1"/>
</dbReference>
<sequence length="169" mass="18365">MNSVDENITRCLEEIDANFVKAIDIVSSISRSVKGISLNLKEMNNASQQWLDFFNVCSCPHNASQSRESVGTLVLTDDETGVGLVQPIDPEEQPSFLQDQGSDAYLKYMSPPRTTSLYKPLNTPGADRDTSAMDTSSSSLFGYSPPQTPLLKRRKHSSAEPASTATSGS</sequence>
<protein>
    <submittedName>
        <fullName evidence="2">Uncharacterized protein</fullName>
    </submittedName>
</protein>
<dbReference type="AlphaFoldDB" id="A0A196SLV7"/>
<gene>
    <name evidence="2" type="ORF">AV274_0193</name>
</gene>
<dbReference type="GO" id="GO:0008608">
    <property type="term" value="P:attachment of spindle microtubules to kinetochore"/>
    <property type="evidence" value="ECO:0007669"/>
    <property type="project" value="InterPro"/>
</dbReference>
<name>A0A196SLV7_BLAHN</name>
<comment type="caution">
    <text evidence="2">The sequence shown here is derived from an EMBL/GenBank/DDBJ whole genome shotgun (WGS) entry which is preliminary data.</text>
</comment>
<feature type="compositionally biased region" description="Polar residues" evidence="1">
    <location>
        <begin position="160"/>
        <end position="169"/>
    </location>
</feature>
<reference evidence="2 3" key="1">
    <citation type="submission" date="2016-05" db="EMBL/GenBank/DDBJ databases">
        <title>Nuclear genome of Blastocystis sp. subtype 1 NandII.</title>
        <authorList>
            <person name="Gentekaki E."/>
            <person name="Curtis B."/>
            <person name="Stairs C."/>
            <person name="Eme L."/>
            <person name="Herman E."/>
            <person name="Klimes V."/>
            <person name="Arias M.C."/>
            <person name="Elias M."/>
            <person name="Hilliou F."/>
            <person name="Klute M."/>
            <person name="Malik S.-B."/>
            <person name="Pightling A."/>
            <person name="Rachubinski R."/>
            <person name="Salas D."/>
            <person name="Schlacht A."/>
            <person name="Suga H."/>
            <person name="Archibald J."/>
            <person name="Ball S.G."/>
            <person name="Clark G."/>
            <person name="Dacks J."/>
            <person name="Van Der Giezen M."/>
            <person name="Tsaousis A."/>
            <person name="Roger A."/>
        </authorList>
    </citation>
    <scope>NUCLEOTIDE SEQUENCE [LARGE SCALE GENOMIC DNA]</scope>
    <source>
        <strain evidence="3">ATCC 50177 / NandII</strain>
    </source>
</reference>
<evidence type="ECO:0000313" key="2">
    <source>
        <dbReference type="EMBL" id="OAO18045.1"/>
    </source>
</evidence>
<accession>A0A196SLV7</accession>
<organism evidence="2 3">
    <name type="scientific">Blastocystis sp. subtype 1 (strain ATCC 50177 / NandII)</name>
    <dbReference type="NCBI Taxonomy" id="478820"/>
    <lineage>
        <taxon>Eukaryota</taxon>
        <taxon>Sar</taxon>
        <taxon>Stramenopiles</taxon>
        <taxon>Bigyra</taxon>
        <taxon>Opalozoa</taxon>
        <taxon>Opalinata</taxon>
        <taxon>Blastocystidae</taxon>
        <taxon>Blastocystis</taxon>
    </lineage>
</organism>
<feature type="compositionally biased region" description="Polar residues" evidence="1">
    <location>
        <begin position="132"/>
        <end position="141"/>
    </location>
</feature>
<dbReference type="GO" id="GO:0042729">
    <property type="term" value="C:DASH complex"/>
    <property type="evidence" value="ECO:0007669"/>
    <property type="project" value="InterPro"/>
</dbReference>
<proteinExistence type="predicted"/>
<dbReference type="Pfam" id="PF08655">
    <property type="entry name" value="DASH_Ask1"/>
    <property type="match status" value="1"/>
</dbReference>
<dbReference type="EMBL" id="LXWW01000009">
    <property type="protein sequence ID" value="OAO18045.1"/>
    <property type="molecule type" value="Genomic_DNA"/>
</dbReference>
<feature type="region of interest" description="Disordered" evidence="1">
    <location>
        <begin position="116"/>
        <end position="169"/>
    </location>
</feature>